<proteinExistence type="predicted"/>
<dbReference type="AlphaFoldDB" id="A0A1S3CTV5"/>
<dbReference type="RefSeq" id="XP_008467692.1">
    <property type="nucleotide sequence ID" value="XM_008469470.2"/>
</dbReference>
<dbReference type="KEGG" id="dci:103505149"/>
<evidence type="ECO:0000313" key="2">
    <source>
        <dbReference type="Proteomes" id="UP000079169"/>
    </source>
</evidence>
<evidence type="ECO:0000256" key="1">
    <source>
        <dbReference type="SAM" id="MobiDB-lite"/>
    </source>
</evidence>
<dbReference type="PaxDb" id="121845-A0A1S3CTV5"/>
<sequence length="125" mass="13582">METENVVIVNQAGEKVEAIPEDKCLTDDSKELDQKLAAEGDSKVETVGGAGENVKVEKEEEAADAMEEEDSLEDALEDSAEKEDLEDKNEDSVEDTDAGIEKLTISEEVEAKEDNVDGDECNSED</sequence>
<keyword evidence="2" id="KW-1185">Reference proteome</keyword>
<protein>
    <submittedName>
        <fullName evidence="3">Uncharacterized protein LOC103505149 isoform X3</fullName>
    </submittedName>
</protein>
<feature type="compositionally biased region" description="Acidic residues" evidence="1">
    <location>
        <begin position="59"/>
        <end position="98"/>
    </location>
</feature>
<dbReference type="GeneID" id="103505149"/>
<feature type="compositionally biased region" description="Acidic residues" evidence="1">
    <location>
        <begin position="107"/>
        <end position="125"/>
    </location>
</feature>
<name>A0A1S3CTV5_DIACI</name>
<reference evidence="3" key="1">
    <citation type="submission" date="2025-08" db="UniProtKB">
        <authorList>
            <consortium name="RefSeq"/>
        </authorList>
    </citation>
    <scope>IDENTIFICATION</scope>
</reference>
<feature type="region of interest" description="Disordered" evidence="1">
    <location>
        <begin position="36"/>
        <end position="125"/>
    </location>
</feature>
<accession>A0A1S3CTV5</accession>
<organism evidence="2 3">
    <name type="scientific">Diaphorina citri</name>
    <name type="common">Asian citrus psyllid</name>
    <dbReference type="NCBI Taxonomy" id="121845"/>
    <lineage>
        <taxon>Eukaryota</taxon>
        <taxon>Metazoa</taxon>
        <taxon>Ecdysozoa</taxon>
        <taxon>Arthropoda</taxon>
        <taxon>Hexapoda</taxon>
        <taxon>Insecta</taxon>
        <taxon>Pterygota</taxon>
        <taxon>Neoptera</taxon>
        <taxon>Paraneoptera</taxon>
        <taxon>Hemiptera</taxon>
        <taxon>Sternorrhyncha</taxon>
        <taxon>Psylloidea</taxon>
        <taxon>Psyllidae</taxon>
        <taxon>Diaphorininae</taxon>
        <taxon>Diaphorina</taxon>
    </lineage>
</organism>
<gene>
    <name evidence="3" type="primary">LOC103505149</name>
</gene>
<dbReference type="Proteomes" id="UP000079169">
    <property type="component" value="Unplaced"/>
</dbReference>
<evidence type="ECO:0000313" key="3">
    <source>
        <dbReference type="RefSeq" id="XP_008467692.1"/>
    </source>
</evidence>